<reference evidence="10" key="3">
    <citation type="submission" date="2025-08" db="UniProtKB">
        <authorList>
            <consortium name="Ensembl"/>
        </authorList>
    </citation>
    <scope>IDENTIFICATION</scope>
</reference>
<evidence type="ECO:0000256" key="1">
    <source>
        <dbReference type="ARBA" id="ARBA00009835"/>
    </source>
</evidence>
<dbReference type="InterPro" id="IPR038445">
    <property type="entry name" value="NCDase_C_sf"/>
</dbReference>
<organism evidence="10 11">
    <name type="scientific">Ciona intestinalis</name>
    <name type="common">Transparent sea squirt</name>
    <name type="synonym">Ascidia intestinalis</name>
    <dbReference type="NCBI Taxonomy" id="7719"/>
    <lineage>
        <taxon>Eukaryota</taxon>
        <taxon>Metazoa</taxon>
        <taxon>Chordata</taxon>
        <taxon>Tunicata</taxon>
        <taxon>Ascidiacea</taxon>
        <taxon>Phlebobranchia</taxon>
        <taxon>Cionidae</taxon>
        <taxon>Ciona</taxon>
    </lineage>
</organism>
<dbReference type="Ensembl" id="ENSCINT00000006321.3">
    <property type="protein sequence ID" value="ENSCINP00000006321.3"/>
    <property type="gene ID" value="ENSCING00000003122.3"/>
</dbReference>
<dbReference type="GO" id="GO:0016020">
    <property type="term" value="C:membrane"/>
    <property type="evidence" value="ECO:0007669"/>
    <property type="project" value="GOC"/>
</dbReference>
<dbReference type="OMA" id="LMEPKPW"/>
<accession>F6RCR0</accession>
<reference evidence="10" key="2">
    <citation type="journal article" date="2008" name="Genome Biol.">
        <title>Improved genome assembly and evidence-based global gene model set for the chordate Ciona intestinalis: new insight into intron and operon populations.</title>
        <authorList>
            <person name="Satou Y."/>
            <person name="Mineta K."/>
            <person name="Ogasawara M."/>
            <person name="Sasakura Y."/>
            <person name="Shoguchi E."/>
            <person name="Ueno K."/>
            <person name="Yamada L."/>
            <person name="Matsumoto J."/>
            <person name="Wasserscheid J."/>
            <person name="Dewar K."/>
            <person name="Wiley G.B."/>
            <person name="Macmil S.L."/>
            <person name="Roe B.A."/>
            <person name="Zeller R.W."/>
            <person name="Hastings K.E."/>
            <person name="Lemaire P."/>
            <person name="Lindquist E."/>
            <person name="Endo T."/>
            <person name="Hotta K."/>
            <person name="Inaba K."/>
        </authorList>
    </citation>
    <scope>NUCLEOTIDE SEQUENCE [LARGE SCALE GENOMIC DNA]</scope>
    <source>
        <strain evidence="10">wild type</strain>
    </source>
</reference>
<dbReference type="InterPro" id="IPR006823">
    <property type="entry name" value="Ceramidase_alk"/>
</dbReference>
<feature type="active site" description="Nucleophile" evidence="5">
    <location>
        <position position="341"/>
    </location>
</feature>
<evidence type="ECO:0000313" key="11">
    <source>
        <dbReference type="Proteomes" id="UP000008144"/>
    </source>
</evidence>
<dbReference type="InterPro" id="IPR031331">
    <property type="entry name" value="NEUT/ALK_ceramidase_C"/>
</dbReference>
<comment type="catalytic activity">
    <reaction evidence="7">
        <text>an N-acylsphing-4-enine + H2O = sphing-4-enine + a fatty acid</text>
        <dbReference type="Rhea" id="RHEA:20856"/>
        <dbReference type="ChEBI" id="CHEBI:15377"/>
        <dbReference type="ChEBI" id="CHEBI:28868"/>
        <dbReference type="ChEBI" id="CHEBI:52639"/>
        <dbReference type="ChEBI" id="CHEBI:57756"/>
        <dbReference type="EC" id="3.5.1.23"/>
    </reaction>
</comment>
<feature type="binding site" evidence="6">
    <location>
        <position position="574"/>
    </location>
    <ligand>
        <name>Zn(2+)</name>
        <dbReference type="ChEBI" id="CHEBI:29105"/>
    </ligand>
</feature>
<dbReference type="Gene3D" id="2.60.40.2300">
    <property type="entry name" value="Neutral/alkaline non-lysosomal ceramidase, C-terminal domain"/>
    <property type="match status" value="1"/>
</dbReference>
<name>F6RCR0_CIOIN</name>
<feature type="binding site" evidence="6">
    <location>
        <position position="117"/>
    </location>
    <ligand>
        <name>Zn(2+)</name>
        <dbReference type="ChEBI" id="CHEBI:29105"/>
    </ligand>
</feature>
<dbReference type="PANTHER" id="PTHR12670">
    <property type="entry name" value="CERAMIDASE"/>
    <property type="match status" value="1"/>
</dbReference>
<dbReference type="GeneTree" id="ENSGT00390000015792"/>
<dbReference type="AlphaFoldDB" id="F6RCR0"/>
<evidence type="ECO:0000313" key="10">
    <source>
        <dbReference type="Ensembl" id="ENSCINP00000006321.3"/>
    </source>
</evidence>
<dbReference type="GO" id="GO:0046514">
    <property type="term" value="P:ceramide catabolic process"/>
    <property type="evidence" value="ECO:0000318"/>
    <property type="project" value="GO_Central"/>
</dbReference>
<reference evidence="10" key="4">
    <citation type="submission" date="2025-09" db="UniProtKB">
        <authorList>
            <consortium name="Ensembl"/>
        </authorList>
    </citation>
    <scope>IDENTIFICATION</scope>
</reference>
<dbReference type="EMBL" id="EAAA01000950">
    <property type="status" value="NOT_ANNOTATED_CDS"/>
    <property type="molecule type" value="Genomic_DNA"/>
</dbReference>
<dbReference type="PANTHER" id="PTHR12670:SF1">
    <property type="entry name" value="NEUTRAL CERAMIDASE"/>
    <property type="match status" value="1"/>
</dbReference>
<feature type="binding site" evidence="6">
    <location>
        <position position="535"/>
    </location>
    <ligand>
        <name>Zn(2+)</name>
        <dbReference type="ChEBI" id="CHEBI:29105"/>
    </ligand>
</feature>
<evidence type="ECO:0000259" key="8">
    <source>
        <dbReference type="Pfam" id="PF04734"/>
    </source>
</evidence>
<dbReference type="STRING" id="7719.ENSCINP00000006321"/>
<evidence type="ECO:0000259" key="9">
    <source>
        <dbReference type="Pfam" id="PF17048"/>
    </source>
</evidence>
<dbReference type="GO" id="GO:0046872">
    <property type="term" value="F:metal ion binding"/>
    <property type="evidence" value="ECO:0007669"/>
    <property type="project" value="UniProtKB-KW"/>
</dbReference>
<dbReference type="Proteomes" id="UP000008144">
    <property type="component" value="Chromosome 12"/>
</dbReference>
<evidence type="ECO:0000256" key="3">
    <source>
        <dbReference type="ARBA" id="ARBA00019235"/>
    </source>
</evidence>
<dbReference type="Pfam" id="PF17048">
    <property type="entry name" value="Ceramidse_alk_C"/>
    <property type="match status" value="1"/>
</dbReference>
<dbReference type="EC" id="3.5.1.23" evidence="2 7"/>
<dbReference type="GO" id="GO:0042759">
    <property type="term" value="P:long-chain fatty acid biosynthetic process"/>
    <property type="evidence" value="ECO:0000318"/>
    <property type="project" value="GO_Central"/>
</dbReference>
<dbReference type="GO" id="GO:0046512">
    <property type="term" value="P:sphingosine biosynthetic process"/>
    <property type="evidence" value="ECO:0000318"/>
    <property type="project" value="GO_Central"/>
</dbReference>
<keyword evidence="4 7" id="KW-0378">Hydrolase</keyword>
<evidence type="ECO:0000256" key="2">
    <source>
        <dbReference type="ARBA" id="ARBA00011891"/>
    </source>
</evidence>
<dbReference type="InParanoid" id="F6RCR0"/>
<feature type="domain" description="Neutral/alkaline non-lysosomal ceramidase C-terminal" evidence="9">
    <location>
        <begin position="606"/>
        <end position="770"/>
    </location>
</feature>
<evidence type="ECO:0000256" key="7">
    <source>
        <dbReference type="RuleBase" id="RU366019"/>
    </source>
</evidence>
<reference evidence="11" key="1">
    <citation type="journal article" date="2002" name="Science">
        <title>The draft genome of Ciona intestinalis: insights into chordate and vertebrate origins.</title>
        <authorList>
            <person name="Dehal P."/>
            <person name="Satou Y."/>
            <person name="Campbell R.K."/>
            <person name="Chapman J."/>
            <person name="Degnan B."/>
            <person name="De Tomaso A."/>
            <person name="Davidson B."/>
            <person name="Di Gregorio A."/>
            <person name="Gelpke M."/>
            <person name="Goodstein D.M."/>
            <person name="Harafuji N."/>
            <person name="Hastings K.E."/>
            <person name="Ho I."/>
            <person name="Hotta K."/>
            <person name="Huang W."/>
            <person name="Kawashima T."/>
            <person name="Lemaire P."/>
            <person name="Martinez D."/>
            <person name="Meinertzhagen I.A."/>
            <person name="Necula S."/>
            <person name="Nonaka M."/>
            <person name="Putnam N."/>
            <person name="Rash S."/>
            <person name="Saiga H."/>
            <person name="Satake M."/>
            <person name="Terry A."/>
            <person name="Yamada L."/>
            <person name="Wang H.G."/>
            <person name="Awazu S."/>
            <person name="Azumi K."/>
            <person name="Boore J."/>
            <person name="Branno M."/>
            <person name="Chin-Bow S."/>
            <person name="DeSantis R."/>
            <person name="Doyle S."/>
            <person name="Francino P."/>
            <person name="Keys D.N."/>
            <person name="Haga S."/>
            <person name="Hayashi H."/>
            <person name="Hino K."/>
            <person name="Imai K.S."/>
            <person name="Inaba K."/>
            <person name="Kano S."/>
            <person name="Kobayashi K."/>
            <person name="Kobayashi M."/>
            <person name="Lee B.I."/>
            <person name="Makabe K.W."/>
            <person name="Manohar C."/>
            <person name="Matassi G."/>
            <person name="Medina M."/>
            <person name="Mochizuki Y."/>
            <person name="Mount S."/>
            <person name="Morishita T."/>
            <person name="Miura S."/>
            <person name="Nakayama A."/>
            <person name="Nishizaka S."/>
            <person name="Nomoto H."/>
            <person name="Ohta F."/>
            <person name="Oishi K."/>
            <person name="Rigoutsos I."/>
            <person name="Sano M."/>
            <person name="Sasaki A."/>
            <person name="Sasakura Y."/>
            <person name="Shoguchi E."/>
            <person name="Shin-i T."/>
            <person name="Spagnuolo A."/>
            <person name="Stainier D."/>
            <person name="Suzuki M.M."/>
            <person name="Tassy O."/>
            <person name="Takatori N."/>
            <person name="Tokuoka M."/>
            <person name="Yagi K."/>
            <person name="Yoshizaki F."/>
            <person name="Wada S."/>
            <person name="Zhang C."/>
            <person name="Hyatt P.D."/>
            <person name="Larimer F."/>
            <person name="Detter C."/>
            <person name="Doggett N."/>
            <person name="Glavina T."/>
            <person name="Hawkins T."/>
            <person name="Richardson P."/>
            <person name="Lucas S."/>
            <person name="Kohara Y."/>
            <person name="Levine M."/>
            <person name="Satoh N."/>
            <person name="Rokhsar D.S."/>
        </authorList>
    </citation>
    <scope>NUCLEOTIDE SEQUENCE [LARGE SCALE GENOMIC DNA]</scope>
</reference>
<keyword evidence="7" id="KW-0443">Lipid metabolism</keyword>
<feature type="binding site" evidence="6">
    <location>
        <position position="226"/>
    </location>
    <ligand>
        <name>Zn(2+)</name>
        <dbReference type="ChEBI" id="CHEBI:29105"/>
    </ligand>
</feature>
<comment type="cofactor">
    <cofactor evidence="6">
        <name>Zn(2+)</name>
        <dbReference type="ChEBI" id="CHEBI:29105"/>
    </cofactor>
    <text evidence="6">Binds 1 zinc ion per subunit.</text>
</comment>
<proteinExistence type="inferred from homology"/>
<protein>
    <recommendedName>
        <fullName evidence="3 7">Neutral ceramidase</fullName>
        <ecNumber evidence="2 7">3.5.1.23</ecNumber>
    </recommendedName>
</protein>
<comment type="similarity">
    <text evidence="1 7">Belongs to the neutral ceramidase family.</text>
</comment>
<dbReference type="HOGENOM" id="CLU_011300_2_0_1"/>
<keyword evidence="11" id="KW-1185">Reference proteome</keyword>
<evidence type="ECO:0000256" key="5">
    <source>
        <dbReference type="PIRSR" id="PIRSR606823-1"/>
    </source>
</evidence>
<keyword evidence="7" id="KW-0746">Sphingolipid metabolism</keyword>
<dbReference type="GO" id="GO:0017040">
    <property type="term" value="F:N-acylsphingosine amidohydrolase activity"/>
    <property type="evidence" value="ECO:0000318"/>
    <property type="project" value="GO_Central"/>
</dbReference>
<dbReference type="GO" id="GO:0005576">
    <property type="term" value="C:extracellular region"/>
    <property type="evidence" value="ECO:0000318"/>
    <property type="project" value="GO_Central"/>
</dbReference>
<keyword evidence="6" id="KW-0862">Zinc</keyword>
<sequence>WICLNFTVDINDPDVAPEPIPGEYLIGVGRYDVTGPVAQVNMMGYANPSQTASGLHQRLYSRTFIVCNNGNTSCVVFATVDSGMASQVVKLEVIKRLKAKYGPTRYTERNVVISGTHSHSGPAGFFQTMLVEVTSLGAIKQSTDSFIDGIVKSIEQAHANLRLGNMHIGTDEVVEGNINRSPSAYLKNPLKERERYRYNTEHNMTMLKFQATNGDPIGMFTWYPVHCTSMNFSNELISSDNKGRASALFEKMMRKSGENKAGKFPKTFGDWSIVLCRIENTLGPRQPLKFILQPSSVDNFLINLISYTCFNISIYNVYNSVLLKQESFVGAFASANLGDVSPRTKGPICVDTGKSCNFEKSTCNIPPRVKNCVAFGPGVDMFDSTDIIAKRQLETAKILFHNKTKELLQGPVSWVHQYVDMTKQPVQLNDGTNVTTCKPGMGYSFAAGTTDGAGAFNFVQSMTEGTLLWDTVRDDIIVKVVCSESPPQEYYDCHHPKPVLLPTGYMDRPYAWHPTIVDVQMLRLGQLIIIAVPGEFTTMAGRRIKESVQKEAQAHGVANAKVILAGLSNVYTHYITTPEEYTAQRYEGASTIYGPHTFQAYQQKYTSLVGDLVTGNHESVDPGLSPSDTINEQIELLPPPKPDSVPNGKSIGDVINDVNGTFSAGDEVSVSFYGANPRHNMKLGSSYLAVQQQLSNGSQWQDVFVDTDWETRFIWSEATTKASAESHVTIVWNVPVDQPSGTYRISYYGDTLTLSGQVVPFQGYSSSFRVQ</sequence>
<feature type="domain" description="Neutral/alkaline non-lysosomal ceramidase N-terminal" evidence="8">
    <location>
        <begin position="24"/>
        <end position="603"/>
    </location>
</feature>
<dbReference type="InterPro" id="IPR031329">
    <property type="entry name" value="NEUT/ALK_ceramidase_N"/>
</dbReference>
<evidence type="ECO:0000256" key="4">
    <source>
        <dbReference type="ARBA" id="ARBA00022801"/>
    </source>
</evidence>
<evidence type="ECO:0000256" key="6">
    <source>
        <dbReference type="PIRSR" id="PIRSR606823-2"/>
    </source>
</evidence>
<dbReference type="Pfam" id="PF04734">
    <property type="entry name" value="Ceramidase_alk"/>
    <property type="match status" value="1"/>
</dbReference>
<keyword evidence="6" id="KW-0479">Metal-binding</keyword>